<gene>
    <name evidence="8" type="ORF">EHW97_03330</name>
</gene>
<protein>
    <submittedName>
        <fullName evidence="8">Esterase</fullName>
    </submittedName>
</protein>
<feature type="active site" description="Proton acceptor" evidence="5">
    <location>
        <position position="156"/>
    </location>
</feature>
<feature type="short sequence motif" description="DGA/G" evidence="5">
    <location>
        <begin position="156"/>
        <end position="158"/>
    </location>
</feature>
<organism evidence="8 9">
    <name type="scientific">Aeromicrobium camelliae</name>
    <dbReference type="NCBI Taxonomy" id="1538144"/>
    <lineage>
        <taxon>Bacteria</taxon>
        <taxon>Bacillati</taxon>
        <taxon>Actinomycetota</taxon>
        <taxon>Actinomycetes</taxon>
        <taxon>Propionibacteriales</taxon>
        <taxon>Nocardioidaceae</taxon>
        <taxon>Aeromicrobium</taxon>
    </lineage>
</organism>
<keyword evidence="2 5" id="KW-0378">Hydrolase</keyword>
<dbReference type="InterPro" id="IPR001423">
    <property type="entry name" value="LysoPLipase_patatin_CS"/>
</dbReference>
<name>A0A3N6WWB2_9ACTN</name>
<proteinExistence type="inferred from homology"/>
<dbReference type="PROSITE" id="PS01237">
    <property type="entry name" value="UPF0028"/>
    <property type="match status" value="1"/>
</dbReference>
<comment type="caution">
    <text evidence="5">Lacks conserved residue(s) required for the propagation of feature annotation.</text>
</comment>
<dbReference type="PANTHER" id="PTHR14226">
    <property type="entry name" value="NEUROPATHY TARGET ESTERASE/SWISS CHEESE D.MELANOGASTER"/>
    <property type="match status" value="1"/>
</dbReference>
<sequence length="332" mass="35630">MSEGRRVALSLGSGGARGYAHIGVIEELRERGYEIVTIAGTSMGALVGGLTAAGRIDDFAEWARGLRQRDVLRLFDLRISGPGAIAAERLFARMAEFFEGAAIEDLPIPFTAVATDLGSRREVWFQQGPLQAAVRASIAIPGLFSPVMINGRLLVDGGLTNPVPLEPTTAVPADLTLAVSLLAPRHRRELTSPVHTSSAPDRSVAWRERLVRTLAALTGRDSDPVDDEQHDLGDEVAVDPHPSSPTDALPPGLRKVDVTALSFETIQSALARYRMAGLPADIVIDVPVDACKTLDFHRAEAMIDLGRSLAAEALDQFEAQQRALQLDEPEPA</sequence>
<evidence type="ECO:0000256" key="1">
    <source>
        <dbReference type="ARBA" id="ARBA00006636"/>
    </source>
</evidence>
<evidence type="ECO:0000256" key="5">
    <source>
        <dbReference type="PROSITE-ProRule" id="PRU01161"/>
    </source>
</evidence>
<dbReference type="InterPro" id="IPR016035">
    <property type="entry name" value="Acyl_Trfase/lysoPLipase"/>
</dbReference>
<dbReference type="Pfam" id="PF01734">
    <property type="entry name" value="Patatin"/>
    <property type="match status" value="1"/>
</dbReference>
<dbReference type="OrthoDB" id="5290098at2"/>
<evidence type="ECO:0000313" key="8">
    <source>
        <dbReference type="EMBL" id="RQN09292.1"/>
    </source>
</evidence>
<feature type="short sequence motif" description="GXSXG" evidence="5">
    <location>
        <begin position="40"/>
        <end position="44"/>
    </location>
</feature>
<accession>A0A3N6WWB2</accession>
<dbReference type="GO" id="GO:0004622">
    <property type="term" value="F:phosphatidylcholine lysophospholipase activity"/>
    <property type="evidence" value="ECO:0007669"/>
    <property type="project" value="InterPro"/>
</dbReference>
<dbReference type="EMBL" id="RQJX01000003">
    <property type="protein sequence ID" value="RQN09292.1"/>
    <property type="molecule type" value="Genomic_DNA"/>
</dbReference>
<evidence type="ECO:0000313" key="9">
    <source>
        <dbReference type="Proteomes" id="UP000275225"/>
    </source>
</evidence>
<evidence type="ECO:0000259" key="7">
    <source>
        <dbReference type="PROSITE" id="PS51635"/>
    </source>
</evidence>
<keyword evidence="3 5" id="KW-0442">Lipid degradation</keyword>
<dbReference type="SUPFAM" id="SSF52151">
    <property type="entry name" value="FabD/lysophospholipase-like"/>
    <property type="match status" value="1"/>
</dbReference>
<dbReference type="InterPro" id="IPR050301">
    <property type="entry name" value="NTE"/>
</dbReference>
<feature type="domain" description="PNPLA" evidence="7">
    <location>
        <begin position="9"/>
        <end position="169"/>
    </location>
</feature>
<dbReference type="AlphaFoldDB" id="A0A3N6WWB2"/>
<dbReference type="PROSITE" id="PS51635">
    <property type="entry name" value="PNPLA"/>
    <property type="match status" value="1"/>
</dbReference>
<dbReference type="Gene3D" id="3.40.1090.10">
    <property type="entry name" value="Cytosolic phospholipase A2 catalytic domain"/>
    <property type="match status" value="2"/>
</dbReference>
<keyword evidence="9" id="KW-1185">Reference proteome</keyword>
<feature type="active site" description="Nucleophile" evidence="5">
    <location>
        <position position="42"/>
    </location>
</feature>
<dbReference type="PANTHER" id="PTHR14226:SF76">
    <property type="entry name" value="NTE FAMILY PROTEIN RSSA"/>
    <property type="match status" value="1"/>
</dbReference>
<evidence type="ECO:0000256" key="6">
    <source>
        <dbReference type="SAM" id="MobiDB-lite"/>
    </source>
</evidence>
<comment type="caution">
    <text evidence="8">The sequence shown here is derived from an EMBL/GenBank/DDBJ whole genome shotgun (WGS) entry which is preliminary data.</text>
</comment>
<keyword evidence="4 5" id="KW-0443">Lipid metabolism</keyword>
<dbReference type="Proteomes" id="UP000275225">
    <property type="component" value="Unassembled WGS sequence"/>
</dbReference>
<dbReference type="InterPro" id="IPR002641">
    <property type="entry name" value="PNPLA_dom"/>
</dbReference>
<evidence type="ECO:0000256" key="2">
    <source>
        <dbReference type="ARBA" id="ARBA00022801"/>
    </source>
</evidence>
<dbReference type="RefSeq" id="WP_124235747.1">
    <property type="nucleotide sequence ID" value="NZ_JBHUFI010000009.1"/>
</dbReference>
<evidence type="ECO:0000256" key="4">
    <source>
        <dbReference type="ARBA" id="ARBA00023098"/>
    </source>
</evidence>
<dbReference type="GO" id="GO:0016042">
    <property type="term" value="P:lipid catabolic process"/>
    <property type="evidence" value="ECO:0007669"/>
    <property type="project" value="UniProtKB-UniRule"/>
</dbReference>
<evidence type="ECO:0000256" key="3">
    <source>
        <dbReference type="ARBA" id="ARBA00022963"/>
    </source>
</evidence>
<feature type="compositionally biased region" description="Acidic residues" evidence="6">
    <location>
        <begin position="224"/>
        <end position="237"/>
    </location>
</feature>
<reference evidence="8 9" key="1">
    <citation type="submission" date="2018-11" db="EMBL/GenBank/DDBJ databases">
        <authorList>
            <person name="Li F."/>
        </authorList>
    </citation>
    <scope>NUCLEOTIDE SEQUENCE [LARGE SCALE GENOMIC DNA]</scope>
    <source>
        <strain evidence="8 9">YS17T</strain>
    </source>
</reference>
<dbReference type="GO" id="GO:0046470">
    <property type="term" value="P:phosphatidylcholine metabolic process"/>
    <property type="evidence" value="ECO:0007669"/>
    <property type="project" value="InterPro"/>
</dbReference>
<comment type="similarity">
    <text evidence="1">Belongs to the NTE family.</text>
</comment>
<feature type="region of interest" description="Disordered" evidence="6">
    <location>
        <begin position="218"/>
        <end position="252"/>
    </location>
</feature>